<protein>
    <submittedName>
        <fullName evidence="4">TetR family transcriptional regulator</fullName>
    </submittedName>
</protein>
<feature type="DNA-binding region" description="H-T-H motif" evidence="2">
    <location>
        <begin position="41"/>
        <end position="60"/>
    </location>
</feature>
<dbReference type="RefSeq" id="WP_107966442.1">
    <property type="nucleotide sequence ID" value="NZ_NWBU01000004.1"/>
</dbReference>
<keyword evidence="5" id="KW-1185">Reference proteome</keyword>
<evidence type="ECO:0000313" key="5">
    <source>
        <dbReference type="Proteomes" id="UP000244162"/>
    </source>
</evidence>
<comment type="caution">
    <text evidence="4">The sequence shown here is derived from an EMBL/GenBank/DDBJ whole genome shotgun (WGS) entry which is preliminary data.</text>
</comment>
<proteinExistence type="predicted"/>
<keyword evidence="1 2" id="KW-0238">DNA-binding</keyword>
<name>A0A2T5G240_9SPHN</name>
<sequence length="213" mass="23508">MSTEDGAKAPIRRRERGERRMAQIVEAAAVVLVERGYENANTNLIAAQAGISPGSLYQFFRNKEEIARAVARNYAAIFAEALDQAFLIEIADLPVEAMVDRIVDTLIAVNVAHPALRTVFRGWDAPPGLAEAIRPLQEGIIDRVTMIVARRLPGLAEAERRVIATVTIEIFRGLVPLVLLSDTERRPVFTRELKRALTSYIAAAETDAALHVR</sequence>
<dbReference type="OrthoDB" id="9808189at2"/>
<dbReference type="SUPFAM" id="SSF46689">
    <property type="entry name" value="Homeodomain-like"/>
    <property type="match status" value="1"/>
</dbReference>
<gene>
    <name evidence="4" type="ORF">CLG96_03550</name>
</gene>
<reference evidence="4 5" key="1">
    <citation type="submission" date="2017-09" db="EMBL/GenBank/DDBJ databases">
        <title>Sphingomonas panjinensis sp.nov., isolated from oil-contaminated soil.</title>
        <authorList>
            <person name="Wang L."/>
            <person name="Chen L."/>
        </authorList>
    </citation>
    <scope>NUCLEOTIDE SEQUENCE [LARGE SCALE GENOMIC DNA]</scope>
    <source>
        <strain evidence="4 5">FW-11</strain>
    </source>
</reference>
<dbReference type="Pfam" id="PF17918">
    <property type="entry name" value="TetR_C_15"/>
    <property type="match status" value="1"/>
</dbReference>
<evidence type="ECO:0000256" key="2">
    <source>
        <dbReference type="PROSITE-ProRule" id="PRU00335"/>
    </source>
</evidence>
<evidence type="ECO:0000259" key="3">
    <source>
        <dbReference type="PROSITE" id="PS50977"/>
    </source>
</evidence>
<organism evidence="4 5">
    <name type="scientific">Sphingomonas oleivorans</name>
    <dbReference type="NCBI Taxonomy" id="1735121"/>
    <lineage>
        <taxon>Bacteria</taxon>
        <taxon>Pseudomonadati</taxon>
        <taxon>Pseudomonadota</taxon>
        <taxon>Alphaproteobacteria</taxon>
        <taxon>Sphingomonadales</taxon>
        <taxon>Sphingomonadaceae</taxon>
        <taxon>Sphingomonas</taxon>
    </lineage>
</organism>
<dbReference type="InterPro" id="IPR001647">
    <property type="entry name" value="HTH_TetR"/>
</dbReference>
<dbReference type="InterPro" id="IPR009057">
    <property type="entry name" value="Homeodomain-like_sf"/>
</dbReference>
<dbReference type="Pfam" id="PF00440">
    <property type="entry name" value="TetR_N"/>
    <property type="match status" value="1"/>
</dbReference>
<dbReference type="Gene3D" id="1.10.357.10">
    <property type="entry name" value="Tetracycline Repressor, domain 2"/>
    <property type="match status" value="1"/>
</dbReference>
<dbReference type="AlphaFoldDB" id="A0A2T5G240"/>
<feature type="domain" description="HTH tetR-type" evidence="3">
    <location>
        <begin position="18"/>
        <end position="78"/>
    </location>
</feature>
<dbReference type="PRINTS" id="PR00455">
    <property type="entry name" value="HTHTETR"/>
</dbReference>
<dbReference type="PANTHER" id="PTHR30055">
    <property type="entry name" value="HTH-TYPE TRANSCRIPTIONAL REGULATOR RUTR"/>
    <property type="match status" value="1"/>
</dbReference>
<evidence type="ECO:0000313" key="4">
    <source>
        <dbReference type="EMBL" id="PTQ13208.1"/>
    </source>
</evidence>
<dbReference type="InterPro" id="IPR041669">
    <property type="entry name" value="TetR_C_15"/>
</dbReference>
<dbReference type="InterPro" id="IPR050109">
    <property type="entry name" value="HTH-type_TetR-like_transc_reg"/>
</dbReference>
<dbReference type="PROSITE" id="PS50977">
    <property type="entry name" value="HTH_TETR_2"/>
    <property type="match status" value="1"/>
</dbReference>
<dbReference type="GO" id="GO:0003700">
    <property type="term" value="F:DNA-binding transcription factor activity"/>
    <property type="evidence" value="ECO:0007669"/>
    <property type="project" value="TreeGrafter"/>
</dbReference>
<dbReference type="GO" id="GO:0000976">
    <property type="term" value="F:transcription cis-regulatory region binding"/>
    <property type="evidence" value="ECO:0007669"/>
    <property type="project" value="TreeGrafter"/>
</dbReference>
<dbReference type="PANTHER" id="PTHR30055:SF226">
    <property type="entry name" value="HTH-TYPE TRANSCRIPTIONAL REGULATOR PKSA"/>
    <property type="match status" value="1"/>
</dbReference>
<accession>A0A2T5G240</accession>
<dbReference type="EMBL" id="NWBU01000004">
    <property type="protein sequence ID" value="PTQ13208.1"/>
    <property type="molecule type" value="Genomic_DNA"/>
</dbReference>
<dbReference type="Proteomes" id="UP000244162">
    <property type="component" value="Unassembled WGS sequence"/>
</dbReference>
<evidence type="ECO:0000256" key="1">
    <source>
        <dbReference type="ARBA" id="ARBA00023125"/>
    </source>
</evidence>